<dbReference type="GO" id="GO:0005975">
    <property type="term" value="P:carbohydrate metabolic process"/>
    <property type="evidence" value="ECO:0007669"/>
    <property type="project" value="InterPro"/>
</dbReference>
<sequence>MGIKVFTDVEINSHRERIKYVLRNFSLAYKVDLTFVDSLDEVSEDDLLIFYGKDFKHSGNVIFIRKSERAIELFERGKAYDEIYDLATIHFVNLSAPLVPEKFDGFSLPIFFKTGEPVFEFEEGCVINFDLLSCAFYFLSSWDERFKTKKDNLGRFPDEENLLVKLGMANFPVVNFYFYILKFLIERNGFVVNGRKWRGKDFAVCLTHDIDVLKKWSAFGVYNEVMNKFIMGREDIQARRERFAKFLYFFAKGMDPYRDGMRKIFEFEKSFGIKSTFFLKSGGKSKYDARYEWNEFMNDFVSELINSNFEIGLHPSFDSFDKIELMEEEKIKLENLTGLKIRGVRQHYLRYNFEKTPLIHSKLGFKYDSTLGFNLRYGFRSGYVFPYKIYDVRNNVELEIYEIPLVFMDSVYQYGRSSAGVEDILNEILKLAEVVKCFGGVMTVLFHNSVYDEFDFKGWNFIYEEFVKFALNEGAFIGSCSEVLDLFENE</sequence>
<dbReference type="Pfam" id="PF23019">
    <property type="entry name" value="DUF7033"/>
    <property type="match status" value="1"/>
</dbReference>
<accession>A0A0P1P8M8</accession>
<evidence type="ECO:0000313" key="2">
    <source>
        <dbReference type="EMBL" id="CUS77653.1"/>
    </source>
</evidence>
<dbReference type="STRING" id="1633631.GCA_001442925_01121"/>
<evidence type="ECO:0000313" key="3">
    <source>
        <dbReference type="EMBL" id="CUU04830.1"/>
    </source>
</evidence>
<keyword evidence="5" id="KW-1185">Reference proteome</keyword>
<feature type="domain" description="DUF7033" evidence="1">
    <location>
        <begin position="127"/>
        <end position="215"/>
    </location>
</feature>
<reference evidence="3" key="1">
    <citation type="submission" date="2015-11" db="EMBL/GenBank/DDBJ databases">
        <authorList>
            <person name="Zhang Y."/>
            <person name="Guo Z."/>
        </authorList>
    </citation>
    <scope>NUCLEOTIDE SEQUENCE [LARGE SCALE GENOMIC DNA]</scope>
    <source>
        <strain evidence="3">JGI-4</strain>
    </source>
</reference>
<evidence type="ECO:0000313" key="5">
    <source>
        <dbReference type="Proteomes" id="UP000182200"/>
    </source>
</evidence>
<accession>A0A0P1M6W2</accession>
<evidence type="ECO:0000259" key="1">
    <source>
        <dbReference type="Pfam" id="PF23019"/>
    </source>
</evidence>
<dbReference type="SUPFAM" id="SSF88713">
    <property type="entry name" value="Glycoside hydrolase/deacetylase"/>
    <property type="match status" value="1"/>
</dbReference>
<accession>A0A0P1P757</accession>
<dbReference type="InterPro" id="IPR011330">
    <property type="entry name" value="Glyco_hydro/deAcase_b/a-brl"/>
</dbReference>
<name>A0A0N7MYA9_9BACT</name>
<dbReference type="CDD" id="cd10931">
    <property type="entry name" value="CE4_u7"/>
    <property type="match status" value="1"/>
</dbReference>
<organism evidence="3 4">
    <name type="scientific">Candidatus Kryptonium thompsonii</name>
    <dbReference type="NCBI Taxonomy" id="1633631"/>
    <lineage>
        <taxon>Bacteria</taxon>
        <taxon>Pseudomonadati</taxon>
        <taxon>Candidatus Kryptoniota</taxon>
        <taxon>Candidatus Kryptonium</taxon>
    </lineage>
</organism>
<accession>A0A0N7MYA9</accession>
<protein>
    <recommendedName>
        <fullName evidence="1">DUF7033 domain-containing protein</fullName>
    </recommendedName>
</protein>
<dbReference type="RefSeq" id="WP_047133371.1">
    <property type="nucleotide sequence ID" value="NZ_CZVI01000001.1"/>
</dbReference>
<dbReference type="EMBL" id="CZVI01000001">
    <property type="protein sequence ID" value="CUS77653.1"/>
    <property type="molecule type" value="Genomic_DNA"/>
</dbReference>
<dbReference type="Gene3D" id="3.20.20.370">
    <property type="entry name" value="Glycoside hydrolase/deacetylase"/>
    <property type="match status" value="1"/>
</dbReference>
<gene>
    <name evidence="3" type="ORF">JGI4_01122</name>
    <name evidence="2" type="ORF">JGI8_00146</name>
</gene>
<reference evidence="4 5" key="2">
    <citation type="submission" date="2015-11" db="EMBL/GenBank/DDBJ databases">
        <authorList>
            <person name="Varghese N."/>
        </authorList>
    </citation>
    <scope>NUCLEOTIDE SEQUENCE [LARGE SCALE GENOMIC DNA]</scope>
    <source>
        <strain evidence="2 5">JGI-8</strain>
    </source>
</reference>
<dbReference type="AlphaFoldDB" id="A0A0N7MYA9"/>
<dbReference type="EMBL" id="FAOP01000004">
    <property type="protein sequence ID" value="CUU04830.1"/>
    <property type="molecule type" value="Genomic_DNA"/>
</dbReference>
<accession>A0A0P1MVB4</accession>
<accession>A0A0P1L8Y6</accession>
<dbReference type="Proteomes" id="UP000182011">
    <property type="component" value="Unassembled WGS sequence"/>
</dbReference>
<dbReference type="InterPro" id="IPR054297">
    <property type="entry name" value="DUF7033"/>
</dbReference>
<proteinExistence type="predicted"/>
<accession>A0A0S4N0V3</accession>
<dbReference type="Proteomes" id="UP000182200">
    <property type="component" value="Unassembled WGS sequence"/>
</dbReference>
<evidence type="ECO:0000313" key="4">
    <source>
        <dbReference type="Proteomes" id="UP000182011"/>
    </source>
</evidence>